<dbReference type="KEGG" id="aaut:ACETAC_10210"/>
<sequence>MKKNISETAYWVAIYRAIENIKPDAIFHDPFASLLAGNRGKKMLQKMPHALSSGWSMIVRTYIIDNIISASIKEYSIDVVINIGSGLDTRPFRLEIPKNICWIEIDLPDIISYKKEKLKKYKPSCHLDYISMDISDGAKLKTFIEKIGNNFECAIILTEGLLVYLTENEVISLTKILYNCPSVKYWVLDILSKDILKKLQNLWNDKLSLIDATMKFAPKNPKDFFNRYCWKNIKFYSILDEAKKLNRDMPGAAKWRRYEKYMTNEQIEYLRNLACVLLLEKI</sequence>
<dbReference type="EMBL" id="CP060096">
    <property type="protein sequence ID" value="QSZ27200.1"/>
    <property type="molecule type" value="Genomic_DNA"/>
</dbReference>
<organism evidence="5 6">
    <name type="scientific">Aceticella autotrophica</name>
    <dbReference type="NCBI Taxonomy" id="2755338"/>
    <lineage>
        <taxon>Bacteria</taxon>
        <taxon>Bacillati</taxon>
        <taxon>Bacillota</taxon>
        <taxon>Clostridia</taxon>
        <taxon>Thermoanaerobacterales</taxon>
        <taxon>Thermoanaerobacteraceae</taxon>
        <taxon>Aceticella</taxon>
    </lineage>
</organism>
<keyword evidence="3" id="KW-0808">Transferase</keyword>
<dbReference type="GO" id="GO:0032259">
    <property type="term" value="P:methylation"/>
    <property type="evidence" value="ECO:0007669"/>
    <property type="project" value="UniProtKB-KW"/>
</dbReference>
<evidence type="ECO:0000256" key="2">
    <source>
        <dbReference type="ARBA" id="ARBA00022603"/>
    </source>
</evidence>
<evidence type="ECO:0000256" key="1">
    <source>
        <dbReference type="ARBA" id="ARBA00008138"/>
    </source>
</evidence>
<dbReference type="PANTHER" id="PTHR43619:SF2">
    <property type="entry name" value="S-ADENOSYL-L-METHIONINE-DEPENDENT METHYLTRANSFERASES SUPERFAMILY PROTEIN"/>
    <property type="match status" value="1"/>
</dbReference>
<protein>
    <recommendedName>
        <fullName evidence="4">S-adenosyl-L-methionine-dependent methyltransferase</fullName>
        <ecNumber evidence="4">2.1.1.-</ecNumber>
    </recommendedName>
</protein>
<dbReference type="InterPro" id="IPR007213">
    <property type="entry name" value="Ppm1/Ppm2/Tcmp"/>
</dbReference>
<evidence type="ECO:0000256" key="4">
    <source>
        <dbReference type="RuleBase" id="RU362030"/>
    </source>
</evidence>
<dbReference type="Pfam" id="PF04072">
    <property type="entry name" value="LCM"/>
    <property type="match status" value="1"/>
</dbReference>
<accession>A0A975AVG3</accession>
<dbReference type="InterPro" id="IPR029063">
    <property type="entry name" value="SAM-dependent_MTases_sf"/>
</dbReference>
<evidence type="ECO:0000256" key="3">
    <source>
        <dbReference type="ARBA" id="ARBA00022679"/>
    </source>
</evidence>
<dbReference type="AlphaFoldDB" id="A0A975AVG3"/>
<reference evidence="5" key="1">
    <citation type="submission" date="2020-08" db="EMBL/GenBank/DDBJ databases">
        <title>Genomic insights into the carbon and energy metabolism of the first obligate autotrophic acetogenic bacterium Aceticella autotrophica gen. nov., sp. nov.</title>
        <authorList>
            <person name="Toshchakov S.V."/>
            <person name="Elcheninov A.G."/>
            <person name="Kublanov I.V."/>
            <person name="Frolov E.N."/>
            <person name="Lebedinsky A.V."/>
        </authorList>
    </citation>
    <scope>NUCLEOTIDE SEQUENCE</scope>
    <source>
        <strain evidence="5">3443-3Ac</strain>
    </source>
</reference>
<dbReference type="InterPro" id="IPR011610">
    <property type="entry name" value="SAM_mthyl_Trfase_ML2640-like"/>
</dbReference>
<keyword evidence="6" id="KW-1185">Reference proteome</keyword>
<dbReference type="GO" id="GO:0008168">
    <property type="term" value="F:methyltransferase activity"/>
    <property type="evidence" value="ECO:0007669"/>
    <property type="project" value="UniProtKB-UniRule"/>
</dbReference>
<keyword evidence="4" id="KW-0949">S-adenosyl-L-methionine</keyword>
<dbReference type="EC" id="2.1.1.-" evidence="4"/>
<evidence type="ECO:0000313" key="5">
    <source>
        <dbReference type="EMBL" id="QSZ27200.1"/>
    </source>
</evidence>
<dbReference type="Proteomes" id="UP000671913">
    <property type="component" value="Chromosome"/>
</dbReference>
<name>A0A975AVG3_9THEO</name>
<keyword evidence="2 4" id="KW-0489">Methyltransferase</keyword>
<gene>
    <name evidence="5" type="ORF">ACETAC_10210</name>
</gene>
<dbReference type="SUPFAM" id="SSF53335">
    <property type="entry name" value="S-adenosyl-L-methionine-dependent methyltransferases"/>
    <property type="match status" value="1"/>
</dbReference>
<dbReference type="PANTHER" id="PTHR43619">
    <property type="entry name" value="S-ADENOSYL-L-METHIONINE-DEPENDENT METHYLTRANSFERASE YKTD-RELATED"/>
    <property type="match status" value="1"/>
</dbReference>
<dbReference type="NCBIfam" id="TIGR00027">
    <property type="entry name" value="mthyl_TIGR00027"/>
    <property type="match status" value="1"/>
</dbReference>
<evidence type="ECO:0000313" key="6">
    <source>
        <dbReference type="Proteomes" id="UP000671913"/>
    </source>
</evidence>
<comment type="function">
    <text evidence="4">Exhibits S-adenosyl-L-methionine-dependent methyltransferase activity.</text>
</comment>
<dbReference type="Gene3D" id="3.40.50.150">
    <property type="entry name" value="Vaccinia Virus protein VP39"/>
    <property type="match status" value="1"/>
</dbReference>
<dbReference type="RefSeq" id="WP_284679889.1">
    <property type="nucleotide sequence ID" value="NZ_CP060096.1"/>
</dbReference>
<proteinExistence type="inferred from homology"/>
<comment type="similarity">
    <text evidence="1 4">Belongs to the UPF0677 family.</text>
</comment>